<sequence length="377" mass="41233">MKKKLIGAAVTAAMSATAPSLAVATTNISAGVWATYRHVTNSDFSSLKFNENLDNETGGDIGEETFILYGDHTQDDGPWRLSTEVRFGPGSFTDPVNNSTGDRFAIHKLWVGRDLNENWDVKIGKSQVPFGWKTVNFWPGDMLQGGYGDQMDVGAKFTGQMSDLDISIAYFHQDDWGETSTDTVDDNGHWGSFKGIPATYRKIKTGVADVSYTFEQEGNSSTFGLSAQTGILQDIEDLGNKCDTTTCSTNDDGSHSAFAAYFEGSYGSITTKAEVIRVKRDIPDAGVQADIENTRYAVQGGYTSGNWFAYLDATAATTDTDTNKADTVYGISPGVRYDYGPGWVYVEYLNSNGDIDGNGDIYESDFDAMYVTMDYYF</sequence>
<evidence type="ECO:0000313" key="2">
    <source>
        <dbReference type="EMBL" id="MYL27074.1"/>
    </source>
</evidence>
<dbReference type="InterPro" id="IPR010870">
    <property type="entry name" value="Porin_O/P"/>
</dbReference>
<feature type="signal peptide" evidence="1">
    <location>
        <begin position="1"/>
        <end position="22"/>
    </location>
</feature>
<reference evidence="2 3" key="1">
    <citation type="submission" date="2019-11" db="EMBL/GenBank/DDBJ databases">
        <title>Genome sequences of 17 halophilic strains isolated from different environments.</title>
        <authorList>
            <person name="Furrow R.E."/>
        </authorList>
    </citation>
    <scope>NUCLEOTIDE SEQUENCE [LARGE SCALE GENOMIC DNA]</scope>
    <source>
        <strain evidence="2 3">22507_15_FS</strain>
    </source>
</reference>
<organism evidence="2 3">
    <name type="scientific">Vreelandella halophila</name>
    <dbReference type="NCBI Taxonomy" id="86177"/>
    <lineage>
        <taxon>Bacteria</taxon>
        <taxon>Pseudomonadati</taxon>
        <taxon>Pseudomonadota</taxon>
        <taxon>Gammaproteobacteria</taxon>
        <taxon>Oceanospirillales</taxon>
        <taxon>Halomonadaceae</taxon>
        <taxon>Vreelandella</taxon>
    </lineage>
</organism>
<dbReference type="EMBL" id="WMEX01000005">
    <property type="protein sequence ID" value="MYL27074.1"/>
    <property type="molecule type" value="Genomic_DNA"/>
</dbReference>
<comment type="caution">
    <text evidence="2">The sequence shown here is derived from an EMBL/GenBank/DDBJ whole genome shotgun (WGS) entry which is preliminary data.</text>
</comment>
<gene>
    <name evidence="2" type="ORF">GLW01_09745</name>
</gene>
<dbReference type="Proteomes" id="UP000460751">
    <property type="component" value="Unassembled WGS sequence"/>
</dbReference>
<evidence type="ECO:0000256" key="1">
    <source>
        <dbReference type="SAM" id="SignalP"/>
    </source>
</evidence>
<evidence type="ECO:0008006" key="4">
    <source>
        <dbReference type="Google" id="ProtNLM"/>
    </source>
</evidence>
<name>A0A9X5B619_9GAMM</name>
<dbReference type="Pfam" id="PF07396">
    <property type="entry name" value="Porin_O_P"/>
    <property type="match status" value="1"/>
</dbReference>
<protein>
    <recommendedName>
        <fullName evidence="4">Porin</fullName>
    </recommendedName>
</protein>
<dbReference type="SUPFAM" id="SSF56935">
    <property type="entry name" value="Porins"/>
    <property type="match status" value="1"/>
</dbReference>
<proteinExistence type="predicted"/>
<keyword evidence="3" id="KW-1185">Reference proteome</keyword>
<keyword evidence="1" id="KW-0732">Signal</keyword>
<feature type="chain" id="PRO_5040989247" description="Porin" evidence="1">
    <location>
        <begin position="23"/>
        <end position="377"/>
    </location>
</feature>
<dbReference type="OrthoDB" id="6073230at2"/>
<accession>A0A9X5B619</accession>
<evidence type="ECO:0000313" key="3">
    <source>
        <dbReference type="Proteomes" id="UP000460751"/>
    </source>
</evidence>
<dbReference type="RefSeq" id="WP_160898928.1">
    <property type="nucleotide sequence ID" value="NZ_WMEX01000005.1"/>
</dbReference>
<dbReference type="AlphaFoldDB" id="A0A9X5B619"/>